<organism evidence="1 2">
    <name type="scientific">Thermanaerosceptrum fracticalcis</name>
    <dbReference type="NCBI Taxonomy" id="1712410"/>
    <lineage>
        <taxon>Bacteria</taxon>
        <taxon>Bacillati</taxon>
        <taxon>Bacillota</taxon>
        <taxon>Clostridia</taxon>
        <taxon>Eubacteriales</taxon>
        <taxon>Peptococcaceae</taxon>
        <taxon>Thermanaerosceptrum</taxon>
    </lineage>
</organism>
<reference evidence="1 2" key="1">
    <citation type="journal article" date="2019" name="Front. Microbiol.">
        <title>Thermoanaerosceptrum fracticalcis gen. nov. sp. nov., a Novel Fumarate-Fermenting Microorganism From a Deep Fractured Carbonate Aquifer of the US Great Basin.</title>
        <authorList>
            <person name="Hamilton-Brehm S.D."/>
            <person name="Stewart L.E."/>
            <person name="Zavarin M."/>
            <person name="Caldwell M."/>
            <person name="Lawson P.A."/>
            <person name="Onstott T.C."/>
            <person name="Grzymski J."/>
            <person name="Neveux I."/>
            <person name="Lollar B.S."/>
            <person name="Russell C.E."/>
            <person name="Moser D.P."/>
        </authorList>
    </citation>
    <scope>NUCLEOTIDE SEQUENCE [LARGE SCALE GENOMIC DNA]</scope>
    <source>
        <strain evidence="1 2">DRI-13</strain>
    </source>
</reference>
<dbReference type="KEGG" id="tfr:BR63_17150"/>
<evidence type="ECO:0000313" key="2">
    <source>
        <dbReference type="Proteomes" id="UP000515847"/>
    </source>
</evidence>
<sequence length="53" mass="6236">MPIPEVHSWDELNQLLQERCERYRDQHQIRGRELPVREASAIEKGALTPRLGL</sequence>
<dbReference type="RefSeq" id="WP_153802040.1">
    <property type="nucleotide sequence ID" value="NZ_CP045798.1"/>
</dbReference>
<dbReference type="Proteomes" id="UP000515847">
    <property type="component" value="Chromosome"/>
</dbReference>
<accession>A0A7G6E6X8</accession>
<name>A0A7G6E6X8_THEFR</name>
<evidence type="ECO:0000313" key="1">
    <source>
        <dbReference type="EMBL" id="QNB47832.1"/>
    </source>
</evidence>
<keyword evidence="2" id="KW-1185">Reference proteome</keyword>
<protein>
    <submittedName>
        <fullName evidence="1">Uncharacterized protein</fullName>
    </submittedName>
</protein>
<proteinExistence type="predicted"/>
<gene>
    <name evidence="1" type="ORF">BR63_17150</name>
</gene>
<dbReference type="AlphaFoldDB" id="A0A7G6E6X8"/>
<dbReference type="EMBL" id="CP045798">
    <property type="protein sequence ID" value="QNB47832.1"/>
    <property type="molecule type" value="Genomic_DNA"/>
</dbReference>